<dbReference type="Proteomes" id="UP001177023">
    <property type="component" value="Unassembled WGS sequence"/>
</dbReference>
<dbReference type="Pfam" id="PF15247">
    <property type="entry name" value="SLBP_RNA_bind"/>
    <property type="match status" value="1"/>
</dbReference>
<evidence type="ECO:0000256" key="1">
    <source>
        <dbReference type="ARBA" id="ARBA00006151"/>
    </source>
</evidence>
<keyword evidence="6" id="KW-1185">Reference proteome</keyword>
<dbReference type="InterPro" id="IPR029344">
    <property type="entry name" value="SLBP_RNA_bind"/>
</dbReference>
<evidence type="ECO:0000313" key="6">
    <source>
        <dbReference type="Proteomes" id="UP001177023"/>
    </source>
</evidence>
<dbReference type="GO" id="GO:0071204">
    <property type="term" value="C:histone pre-mRNA 3'end processing complex"/>
    <property type="evidence" value="ECO:0007669"/>
    <property type="project" value="TreeGrafter"/>
</dbReference>
<organism evidence="5 6">
    <name type="scientific">Mesorhabditis spiculigera</name>
    <dbReference type="NCBI Taxonomy" id="96644"/>
    <lineage>
        <taxon>Eukaryota</taxon>
        <taxon>Metazoa</taxon>
        <taxon>Ecdysozoa</taxon>
        <taxon>Nematoda</taxon>
        <taxon>Chromadorea</taxon>
        <taxon>Rhabditida</taxon>
        <taxon>Rhabditina</taxon>
        <taxon>Rhabditomorpha</taxon>
        <taxon>Rhabditoidea</taxon>
        <taxon>Rhabditidae</taxon>
        <taxon>Mesorhabditinae</taxon>
        <taxon>Mesorhabditis</taxon>
    </lineage>
</organism>
<protein>
    <recommendedName>
        <fullName evidence="4">Histone RNA hairpin-binding protein RNA-binding domain-containing protein</fullName>
    </recommendedName>
</protein>
<dbReference type="GO" id="GO:0006398">
    <property type="term" value="P:mRNA 3'-end processing by stem-loop binding and cleavage"/>
    <property type="evidence" value="ECO:0007669"/>
    <property type="project" value="TreeGrafter"/>
</dbReference>
<evidence type="ECO:0000256" key="2">
    <source>
        <dbReference type="ARBA" id="ARBA00022884"/>
    </source>
</evidence>
<feature type="compositionally biased region" description="Low complexity" evidence="3">
    <location>
        <begin position="43"/>
        <end position="57"/>
    </location>
</feature>
<dbReference type="PANTHER" id="PTHR17408:SF0">
    <property type="entry name" value="HISTONE RNA HAIRPIN-BINDING PROTEIN"/>
    <property type="match status" value="1"/>
</dbReference>
<dbReference type="InterPro" id="IPR026502">
    <property type="entry name" value="SLBP1/SLBP2"/>
</dbReference>
<reference evidence="5" key="1">
    <citation type="submission" date="2023-06" db="EMBL/GenBank/DDBJ databases">
        <authorList>
            <person name="Delattre M."/>
        </authorList>
    </citation>
    <scope>NUCLEOTIDE SEQUENCE</scope>
    <source>
        <strain evidence="5">AF72</strain>
    </source>
</reference>
<comment type="caution">
    <text evidence="5">The sequence shown here is derived from an EMBL/GenBank/DDBJ whole genome shotgun (WGS) entry which is preliminary data.</text>
</comment>
<dbReference type="GO" id="GO:0051028">
    <property type="term" value="P:mRNA transport"/>
    <property type="evidence" value="ECO:0007669"/>
    <property type="project" value="TreeGrafter"/>
</dbReference>
<sequence>MVKSPRKKMKDADSPLRTPTRPAGIEDDEMTPIKTPSRRSPRKASTPKTSTPTRTKAWGSPRKLFDLESQMNDSWADMMNAEGEDYPAPSMTQSEPRRRKGAVPKKAGTRPKFVKSIELTDALLSPKPRQAERPQPPVSASNNRKRHLSTASSMAEAEELGASPTKRANTGTPNRVPAKKKHLFAADQASPRSPQIKVKDNWAEPKAGWCTDVLVLERRTKELEKAKDKSVYKRYAEEVPKTDRVKGMHPKTPNKLLNYSRRSWDVQVRRWKRELYVWAGEEPTDSANSSFCCSDSPYYAVYDASPFCPYICKDTHYP</sequence>
<dbReference type="AlphaFoldDB" id="A0AA36DHA2"/>
<dbReference type="GO" id="GO:0003729">
    <property type="term" value="F:mRNA binding"/>
    <property type="evidence" value="ECO:0007669"/>
    <property type="project" value="InterPro"/>
</dbReference>
<gene>
    <name evidence="5" type="ORF">MSPICULIGERA_LOCUS25094</name>
</gene>
<dbReference type="GO" id="GO:0071207">
    <property type="term" value="F:histone pre-mRNA stem-loop binding"/>
    <property type="evidence" value="ECO:0007669"/>
    <property type="project" value="TreeGrafter"/>
</dbReference>
<feature type="region of interest" description="Disordered" evidence="3">
    <location>
        <begin position="1"/>
        <end position="195"/>
    </location>
</feature>
<evidence type="ECO:0000259" key="4">
    <source>
        <dbReference type="Pfam" id="PF15247"/>
    </source>
</evidence>
<evidence type="ECO:0000313" key="5">
    <source>
        <dbReference type="EMBL" id="CAJ0587117.1"/>
    </source>
</evidence>
<name>A0AA36DHA2_9BILA</name>
<dbReference type="PANTHER" id="PTHR17408">
    <property type="entry name" value="HISTONE RNA HAIRPIN-BINDING PROTEIN"/>
    <property type="match status" value="1"/>
</dbReference>
<dbReference type="GO" id="GO:0005737">
    <property type="term" value="C:cytoplasm"/>
    <property type="evidence" value="ECO:0007669"/>
    <property type="project" value="TreeGrafter"/>
</dbReference>
<dbReference type="InterPro" id="IPR038294">
    <property type="entry name" value="SLBP_RNA_bind_sf"/>
</dbReference>
<keyword evidence="2" id="KW-0694">RNA-binding</keyword>
<feature type="compositionally biased region" description="Basic residues" evidence="3">
    <location>
        <begin position="97"/>
        <end position="113"/>
    </location>
</feature>
<dbReference type="Gene3D" id="1.10.8.1120">
    <property type="entry name" value="Histone RNA hairpin-binding protein RNA-binding domain"/>
    <property type="match status" value="1"/>
</dbReference>
<feature type="domain" description="Histone RNA hairpin-binding protein RNA-binding" evidence="4">
    <location>
        <begin position="214"/>
        <end position="279"/>
    </location>
</feature>
<feature type="non-terminal residue" evidence="5">
    <location>
        <position position="1"/>
    </location>
</feature>
<comment type="similarity">
    <text evidence="1">Belongs to the SLBP family.</text>
</comment>
<dbReference type="EMBL" id="CATQJA010002709">
    <property type="protein sequence ID" value="CAJ0587117.1"/>
    <property type="molecule type" value="Genomic_DNA"/>
</dbReference>
<evidence type="ECO:0000256" key="3">
    <source>
        <dbReference type="SAM" id="MobiDB-lite"/>
    </source>
</evidence>
<proteinExistence type="inferred from homology"/>
<accession>A0AA36DHA2</accession>